<accession>A0AAV5GH16</accession>
<dbReference type="SMART" id="SM00025">
    <property type="entry name" value="Pumilio"/>
    <property type="match status" value="4"/>
</dbReference>
<evidence type="ECO:0000313" key="8">
    <source>
        <dbReference type="Proteomes" id="UP001342314"/>
    </source>
</evidence>
<dbReference type="PANTHER" id="PTHR47093">
    <property type="entry name" value="PROTEIN JSN1-RELATED"/>
    <property type="match status" value="1"/>
</dbReference>
<feature type="region of interest" description="Disordered" evidence="4">
    <location>
        <begin position="365"/>
        <end position="444"/>
    </location>
</feature>
<feature type="domain" description="RRM" evidence="5">
    <location>
        <begin position="609"/>
        <end position="684"/>
    </location>
</feature>
<dbReference type="SUPFAM" id="SSF48371">
    <property type="entry name" value="ARM repeat"/>
    <property type="match status" value="1"/>
</dbReference>
<feature type="domain" description="PUM-HD" evidence="6">
    <location>
        <begin position="791"/>
        <end position="1145"/>
    </location>
</feature>
<dbReference type="Gene3D" id="3.30.70.330">
    <property type="match status" value="2"/>
</dbReference>
<dbReference type="PROSITE" id="PS50102">
    <property type="entry name" value="RRM"/>
    <property type="match status" value="2"/>
</dbReference>
<proteinExistence type="predicted"/>
<dbReference type="GO" id="GO:0000288">
    <property type="term" value="P:nuclear-transcribed mRNA catabolic process, deadenylation-dependent decay"/>
    <property type="evidence" value="ECO:0007669"/>
    <property type="project" value="TreeGrafter"/>
</dbReference>
<dbReference type="InterPro" id="IPR012677">
    <property type="entry name" value="Nucleotide-bd_a/b_plait_sf"/>
</dbReference>
<evidence type="ECO:0000256" key="1">
    <source>
        <dbReference type="ARBA" id="ARBA00022737"/>
    </source>
</evidence>
<evidence type="ECO:0000256" key="3">
    <source>
        <dbReference type="PROSITE-ProRule" id="PRU00317"/>
    </source>
</evidence>
<feature type="compositionally biased region" description="Basic and acidic residues" evidence="4">
    <location>
        <begin position="197"/>
        <end position="217"/>
    </location>
</feature>
<feature type="repeat" description="Pumilio" evidence="3">
    <location>
        <begin position="855"/>
        <end position="890"/>
    </location>
</feature>
<feature type="compositionally biased region" description="Pro residues" evidence="4">
    <location>
        <begin position="124"/>
        <end position="143"/>
    </location>
</feature>
<keyword evidence="8" id="KW-1185">Reference proteome</keyword>
<dbReference type="SUPFAM" id="SSF54928">
    <property type="entry name" value="RNA-binding domain, RBD"/>
    <property type="match status" value="2"/>
</dbReference>
<feature type="compositionally biased region" description="Low complexity" evidence="4">
    <location>
        <begin position="221"/>
        <end position="261"/>
    </location>
</feature>
<dbReference type="Pfam" id="PF00806">
    <property type="entry name" value="PUF"/>
    <property type="match status" value="2"/>
</dbReference>
<evidence type="ECO:0000313" key="7">
    <source>
        <dbReference type="EMBL" id="GJN88564.1"/>
    </source>
</evidence>
<dbReference type="InterPro" id="IPR011989">
    <property type="entry name" value="ARM-like"/>
</dbReference>
<feature type="compositionally biased region" description="Polar residues" evidence="4">
    <location>
        <begin position="1257"/>
        <end position="1270"/>
    </location>
</feature>
<evidence type="ECO:0000259" key="5">
    <source>
        <dbReference type="PROSITE" id="PS50102"/>
    </source>
</evidence>
<feature type="compositionally biased region" description="Polar residues" evidence="4">
    <location>
        <begin position="155"/>
        <end position="167"/>
    </location>
</feature>
<comment type="caution">
    <text evidence="7">The sequence shown here is derived from an EMBL/GenBank/DDBJ whole genome shotgun (WGS) entry which is preliminary data.</text>
</comment>
<dbReference type="InterPro" id="IPR016024">
    <property type="entry name" value="ARM-type_fold"/>
</dbReference>
<dbReference type="CDD" id="cd00590">
    <property type="entry name" value="RRM_SF"/>
    <property type="match status" value="2"/>
</dbReference>
<reference evidence="7 8" key="1">
    <citation type="submission" date="2021-12" db="EMBL/GenBank/DDBJ databases">
        <title>High titer production of polyol ester of fatty acids by Rhodotorula paludigena BS15 towards product separation-free biomass refinery.</title>
        <authorList>
            <person name="Mano J."/>
            <person name="Ono H."/>
            <person name="Tanaka T."/>
            <person name="Naito K."/>
            <person name="Sushida H."/>
            <person name="Ike M."/>
            <person name="Tokuyasu K."/>
            <person name="Kitaoka M."/>
        </authorList>
    </citation>
    <scope>NUCLEOTIDE SEQUENCE [LARGE SCALE GENOMIC DNA]</scope>
    <source>
        <strain evidence="7 8">BS15</strain>
    </source>
</reference>
<feature type="compositionally biased region" description="Polar residues" evidence="4">
    <location>
        <begin position="312"/>
        <end position="321"/>
    </location>
</feature>
<dbReference type="InterPro" id="IPR000504">
    <property type="entry name" value="RRM_dom"/>
</dbReference>
<feature type="compositionally biased region" description="Pro residues" evidence="4">
    <location>
        <begin position="1191"/>
        <end position="1200"/>
    </location>
</feature>
<dbReference type="InterPro" id="IPR052645">
    <property type="entry name" value="Pumilio_domain_protein"/>
</dbReference>
<feature type="compositionally biased region" description="Pro residues" evidence="4">
    <location>
        <begin position="33"/>
        <end position="49"/>
    </location>
</feature>
<dbReference type="PANTHER" id="PTHR47093:SF1">
    <property type="entry name" value="PROTEIN JSN1-RELATED"/>
    <property type="match status" value="1"/>
</dbReference>
<feature type="compositionally biased region" description="Gly residues" evidence="4">
    <location>
        <begin position="433"/>
        <end position="444"/>
    </location>
</feature>
<dbReference type="InterPro" id="IPR001313">
    <property type="entry name" value="Pumilio_RNA-bd_rpt"/>
</dbReference>
<feature type="region of interest" description="Disordered" evidence="4">
    <location>
        <begin position="574"/>
        <end position="598"/>
    </location>
</feature>
<dbReference type="PROSITE" id="PS50303">
    <property type="entry name" value="PUM_HD"/>
    <property type="match status" value="1"/>
</dbReference>
<name>A0AAV5GH16_9BASI</name>
<dbReference type="EMBL" id="BQKY01000003">
    <property type="protein sequence ID" value="GJN88564.1"/>
    <property type="molecule type" value="Genomic_DNA"/>
</dbReference>
<feature type="region of interest" description="Disordered" evidence="4">
    <location>
        <begin position="1170"/>
        <end position="1200"/>
    </location>
</feature>
<evidence type="ECO:0000256" key="4">
    <source>
        <dbReference type="SAM" id="MobiDB-lite"/>
    </source>
</evidence>
<dbReference type="PROSITE" id="PS50302">
    <property type="entry name" value="PUM"/>
    <property type="match status" value="2"/>
</dbReference>
<keyword evidence="2" id="KW-0694">RNA-binding</keyword>
<dbReference type="SMART" id="SM00360">
    <property type="entry name" value="RRM"/>
    <property type="match status" value="2"/>
</dbReference>
<feature type="repeat" description="Pumilio" evidence="3">
    <location>
        <begin position="891"/>
        <end position="926"/>
    </location>
</feature>
<feature type="domain" description="RRM" evidence="5">
    <location>
        <begin position="496"/>
        <end position="573"/>
    </location>
</feature>
<dbReference type="Proteomes" id="UP001342314">
    <property type="component" value="Unassembled WGS sequence"/>
</dbReference>
<keyword evidence="1" id="KW-0677">Repeat</keyword>
<feature type="region of interest" description="Disordered" evidence="4">
    <location>
        <begin position="1"/>
        <end position="285"/>
    </location>
</feature>
<protein>
    <submittedName>
        <fullName evidence="7">Uncharacterized protein</fullName>
    </submittedName>
</protein>
<evidence type="ECO:0000259" key="6">
    <source>
        <dbReference type="PROSITE" id="PS50303"/>
    </source>
</evidence>
<dbReference type="GO" id="GO:0003723">
    <property type="term" value="F:RNA binding"/>
    <property type="evidence" value="ECO:0007669"/>
    <property type="project" value="UniProtKB-UniRule"/>
</dbReference>
<feature type="region of interest" description="Disordered" evidence="4">
    <location>
        <begin position="1251"/>
        <end position="1276"/>
    </location>
</feature>
<dbReference type="Gene3D" id="1.25.10.10">
    <property type="entry name" value="Leucine-rich Repeat Variant"/>
    <property type="match status" value="1"/>
</dbReference>
<evidence type="ECO:0000256" key="2">
    <source>
        <dbReference type="PROSITE-ProRule" id="PRU00176"/>
    </source>
</evidence>
<dbReference type="InterPro" id="IPR035979">
    <property type="entry name" value="RBD_domain_sf"/>
</dbReference>
<organism evidence="7 8">
    <name type="scientific">Rhodotorula paludigena</name>
    <dbReference type="NCBI Taxonomy" id="86838"/>
    <lineage>
        <taxon>Eukaryota</taxon>
        <taxon>Fungi</taxon>
        <taxon>Dikarya</taxon>
        <taxon>Basidiomycota</taxon>
        <taxon>Pucciniomycotina</taxon>
        <taxon>Microbotryomycetes</taxon>
        <taxon>Sporidiobolales</taxon>
        <taxon>Sporidiobolaceae</taxon>
        <taxon>Rhodotorula</taxon>
    </lineage>
</organism>
<sequence length="1373" mass="144507">MAGYGDEMAAGGLLKSRTRELQHEDSLLSASLPPAPPPQVQLLPPPDGPPSSSALPLPTVQEHGLPTPVPSPLAFAGRPRAGTLPSTFNLAPSSAHGARSRLGPTDSLLLPSSVRGGATSLPNSGPPTPLENPFPSALIPPAPSGIDHASHSRLRSGSLTLPRSGLSSAFGPGVFSSNDWAPRTPDERSSSLAVSRRLGDLKSPDDSTDGDDHHVRTLDYLGLAEEAPSSASGSDSFFASPKVSTSRVSPSSSLSAPHAPAMQRLGSAGSIQPSPSPLNSFTSTHARLRSNTVAAFPRASAPDALLRPFAPATSSYPSSNAGGPPAALHASSDDLYGLASAPSAPYHRPSSSTDSSRLLYATAALDSGEPSPSSTPAPPLVSLIPGEANGADHLPHQRGRSATIGILDDSKGDMYPRKRAGTTAGIPPRHLGIGAGQHGAGGADAGGPVAAMANRMGRLGISEDPAQAQTGWASLGRPPTPEGTVSLTPPVQQPTRSLWVGNLDPKTTPADLQDVFAPYGAIESLRLIPDKECGFVNFVSVSDAIRAKEDVLNRLGGQLTKTSGLVRIGYGKAESTPAPTAPGLVHPRSTSGPAPTSAAELNLQTQPTRALWIGSIPPTTTPNHLLAVFSSFGPIESARVLTHKSCGFVNFERLDDAVAARKALNNREILGAEVGPIRIGFAKVPTKITHAPFANHVNGDGTPTALTNGIGSYPQVYGAVSQLSGVSGVPVERQLADGQVQDYRSNLVMGMVSNGHYASAHTFSQQQQAQHGVPPFLQGAPIETAKGSVNEMQLLMRELSQGSPDAEEHVAAVAVLSDPRFARRYSHNEAPRLREIRKRLDSELPTAEADSIATDLMDEIVPLASDYIGNTLVQKLFEQTSKPVRKAMLERVAPHLAPIGTHKNGTWAVQKIIQCAQDEDEFALIEQSLAPYTPPLLLNDFGNYVVQGALRFGSPWSDFVFDAMVDRIWEIGSGRFGARSTRQTLENPESPALHVKRVASAIVLNAIPLATSSNGALLLTWFLEASGMPNRYSLVAPRFATHLSHLCTHKLASQSIMRVVNQREDDEAQRAILDALLDPETKILEDVLNDQMHGVACMHKFTASTHLTDERRERLFARIKEVVDALKVQAIPAYRKLIEEVGGVYTGPPAGNTPPPFGGRGAIRTSPQQQFAGPFGAGLAPPQLQQHRRGPLPPPQPYMSPYPYGAPMSPYQPASQYGAPGPYPVYPPPYYGVPPGGPGAVPSQYNPPFSPAFGPTSAPSSIGQAPSSPAVSPLLAHPGAPFSPGLPSGTAYPSISSPDPFSALRVSTDGQVGFNPAFSPLASPQPPYYGGVSFGSFSAQQHMPGGPFDTQQQHGNAIPEFIPSRNRLRFSCL</sequence>
<dbReference type="InterPro" id="IPR033133">
    <property type="entry name" value="PUM-HD"/>
</dbReference>
<feature type="region of interest" description="Disordered" evidence="4">
    <location>
        <begin position="308"/>
        <end position="331"/>
    </location>
</feature>
<feature type="compositionally biased region" description="Polar residues" evidence="4">
    <location>
        <begin position="269"/>
        <end position="285"/>
    </location>
</feature>
<dbReference type="Pfam" id="PF00076">
    <property type="entry name" value="RRM_1"/>
    <property type="match status" value="2"/>
</dbReference>
<gene>
    <name evidence="7" type="ORF">Rhopal_001530-T1</name>
</gene>
<feature type="compositionally biased region" description="Basic and acidic residues" evidence="4">
    <location>
        <begin position="17"/>
        <end position="26"/>
    </location>
</feature>